<keyword evidence="3 5" id="KW-0067">ATP-binding</keyword>
<dbReference type="InterPro" id="IPR003439">
    <property type="entry name" value="ABC_transporter-like_ATP-bd"/>
</dbReference>
<gene>
    <name evidence="5" type="ORF">HIJ39_18800</name>
</gene>
<keyword evidence="6" id="KW-1185">Reference proteome</keyword>
<dbReference type="Gene3D" id="3.40.50.300">
    <property type="entry name" value="P-loop containing nucleotide triphosphate hydrolases"/>
    <property type="match status" value="1"/>
</dbReference>
<dbReference type="RefSeq" id="WP_169102457.1">
    <property type="nucleotide sequence ID" value="NZ_JABBVZ010000106.1"/>
</dbReference>
<organism evidence="5 6">
    <name type="scientific">Sulfobacillus harzensis</name>
    <dbReference type="NCBI Taxonomy" id="2729629"/>
    <lineage>
        <taxon>Bacteria</taxon>
        <taxon>Bacillati</taxon>
        <taxon>Bacillota</taxon>
        <taxon>Clostridia</taxon>
        <taxon>Eubacteriales</taxon>
        <taxon>Clostridiales Family XVII. Incertae Sedis</taxon>
        <taxon>Sulfobacillus</taxon>
    </lineage>
</organism>
<name>A0A7Y0L9F9_9FIRM</name>
<reference evidence="5 6" key="1">
    <citation type="submission" date="2020-04" db="EMBL/GenBank/DDBJ databases">
        <authorList>
            <person name="Zhang R."/>
            <person name="Schippers A."/>
        </authorList>
    </citation>
    <scope>NUCLEOTIDE SEQUENCE [LARGE SCALE GENOMIC DNA]</scope>
    <source>
        <strain evidence="5 6">DSM 109850</strain>
    </source>
</reference>
<dbReference type="GO" id="GO:0016887">
    <property type="term" value="F:ATP hydrolysis activity"/>
    <property type="evidence" value="ECO:0007669"/>
    <property type="project" value="InterPro"/>
</dbReference>
<dbReference type="Pfam" id="PF00005">
    <property type="entry name" value="ABC_tran"/>
    <property type="match status" value="1"/>
</dbReference>
<evidence type="ECO:0000313" key="5">
    <source>
        <dbReference type="EMBL" id="NMP24384.1"/>
    </source>
</evidence>
<proteinExistence type="predicted"/>
<evidence type="ECO:0000256" key="3">
    <source>
        <dbReference type="ARBA" id="ARBA00022840"/>
    </source>
</evidence>
<evidence type="ECO:0000256" key="2">
    <source>
        <dbReference type="ARBA" id="ARBA00022741"/>
    </source>
</evidence>
<keyword evidence="1" id="KW-0813">Transport</keyword>
<sequence length="246" mass="27511">MKSLVLDRLNVLYGTYHALREVSLALSEGQYVLLLGENGAGKSTLLRCAAGWQRPSGGVVSLFGRALEKNERQARQWIKLVPDTPQFYAEFTAWEHVGWVAEAHRIGEWQSTAEDLMTAFGIWSNKDAFPASFSRGMQYKLGLAMSLICEPKLLLLDEPFGPLDPYSQEYLAQYLRSLADSGITIMTSTHVLPDSDPPDRVILLDQGEVIEDLSWNHVRDQYSGVAQSTIPVRVLRDALAARRRSS</sequence>
<dbReference type="SUPFAM" id="SSF52540">
    <property type="entry name" value="P-loop containing nucleoside triphosphate hydrolases"/>
    <property type="match status" value="1"/>
</dbReference>
<dbReference type="InterPro" id="IPR051782">
    <property type="entry name" value="ABC_Transporter_VariousFunc"/>
</dbReference>
<dbReference type="Proteomes" id="UP000533476">
    <property type="component" value="Unassembled WGS sequence"/>
</dbReference>
<dbReference type="EMBL" id="JABBVZ010000106">
    <property type="protein sequence ID" value="NMP24384.1"/>
    <property type="molecule type" value="Genomic_DNA"/>
</dbReference>
<dbReference type="CDD" id="cd03230">
    <property type="entry name" value="ABC_DR_subfamily_A"/>
    <property type="match status" value="1"/>
</dbReference>
<comment type="caution">
    <text evidence="5">The sequence shown here is derived from an EMBL/GenBank/DDBJ whole genome shotgun (WGS) entry which is preliminary data.</text>
</comment>
<dbReference type="InterPro" id="IPR027417">
    <property type="entry name" value="P-loop_NTPase"/>
</dbReference>
<dbReference type="SMART" id="SM00382">
    <property type="entry name" value="AAA"/>
    <property type="match status" value="1"/>
</dbReference>
<dbReference type="PANTHER" id="PTHR42939">
    <property type="entry name" value="ABC TRANSPORTER ATP-BINDING PROTEIN ALBC-RELATED"/>
    <property type="match status" value="1"/>
</dbReference>
<dbReference type="InterPro" id="IPR003593">
    <property type="entry name" value="AAA+_ATPase"/>
</dbReference>
<evidence type="ECO:0000313" key="6">
    <source>
        <dbReference type="Proteomes" id="UP000533476"/>
    </source>
</evidence>
<accession>A0A7Y0L9F9</accession>
<dbReference type="PANTHER" id="PTHR42939:SF1">
    <property type="entry name" value="ABC TRANSPORTER ATP-BINDING PROTEIN ALBC-RELATED"/>
    <property type="match status" value="1"/>
</dbReference>
<feature type="domain" description="ABC transporter" evidence="4">
    <location>
        <begin position="4"/>
        <end position="231"/>
    </location>
</feature>
<evidence type="ECO:0000256" key="1">
    <source>
        <dbReference type="ARBA" id="ARBA00022448"/>
    </source>
</evidence>
<keyword evidence="2" id="KW-0547">Nucleotide-binding</keyword>
<protein>
    <submittedName>
        <fullName evidence="5">ABC transporter ATP-binding protein</fullName>
    </submittedName>
</protein>
<dbReference type="GO" id="GO:0005524">
    <property type="term" value="F:ATP binding"/>
    <property type="evidence" value="ECO:0007669"/>
    <property type="project" value="UniProtKB-KW"/>
</dbReference>
<dbReference type="PROSITE" id="PS50893">
    <property type="entry name" value="ABC_TRANSPORTER_2"/>
    <property type="match status" value="1"/>
</dbReference>
<evidence type="ECO:0000259" key="4">
    <source>
        <dbReference type="PROSITE" id="PS50893"/>
    </source>
</evidence>
<dbReference type="AlphaFoldDB" id="A0A7Y0L9F9"/>